<evidence type="ECO:0000256" key="11">
    <source>
        <dbReference type="NCBIfam" id="TIGR00131"/>
    </source>
</evidence>
<dbReference type="Pfam" id="PF10509">
    <property type="entry name" value="GalKase_gal_bdg"/>
    <property type="match status" value="1"/>
</dbReference>
<dbReference type="InterPro" id="IPR020568">
    <property type="entry name" value="Ribosomal_Su5_D2-typ_SF"/>
</dbReference>
<evidence type="ECO:0000256" key="1">
    <source>
        <dbReference type="ARBA" id="ARBA00006566"/>
    </source>
</evidence>
<dbReference type="Gene3D" id="3.30.230.10">
    <property type="match status" value="1"/>
</dbReference>
<evidence type="ECO:0000256" key="7">
    <source>
        <dbReference type="ARBA" id="ARBA00022840"/>
    </source>
</evidence>
<dbReference type="GO" id="GO:0005524">
    <property type="term" value="F:ATP binding"/>
    <property type="evidence" value="ECO:0007669"/>
    <property type="project" value="UniProtKB-UniRule"/>
</dbReference>
<reference evidence="15 16" key="1">
    <citation type="submission" date="2019-03" db="EMBL/GenBank/DDBJ databases">
        <title>Freshwater and sediment microbial communities from various areas in North America, analyzing microbe dynamics in response to fracking.</title>
        <authorList>
            <person name="Lamendella R."/>
        </authorList>
    </citation>
    <scope>NUCLEOTIDE SEQUENCE [LARGE SCALE GENOMIC DNA]</scope>
    <source>
        <strain evidence="15 16">74A</strain>
    </source>
</reference>
<sequence length="384" mass="41439">MSNPAPSATKLFVKTFGTKPDALFSAPGRVNIIGEHTDYNDGFVLPAAINFHTVIAVKVRNDDQFRAIADAFPDIRQWRYGAEGPMVDGDGWINYLKGFSAAVALSGLPAKGLDLAVVGNVPAGAGLASSASLEIAFGTAINDTSQLHLSPLAVAQLAQRGENHYVGHACGIMDQITCAMAEEDCALLIDCMDLECQPVPIPDSLSLLIINSGLPSVQHSEDFNERRQQCEQVAAHFGLDTLRHLTLAQLQQQQAQLDPIAYRRAHHVITENNRTQKAVRALTKGDIERISQLMAESHDSMRDDFAIVPEAIDTLVQIIRRQLGSHGGVRMTGKGFGGCVVALVEHEFTDKVIAAVEQEYHHSTGLEAQIYLCSPTAGAARIGK</sequence>
<evidence type="ECO:0000256" key="9">
    <source>
        <dbReference type="ARBA" id="ARBA00023144"/>
    </source>
</evidence>
<dbReference type="SUPFAM" id="SSF55060">
    <property type="entry name" value="GHMP Kinase, C-terminal domain"/>
    <property type="match status" value="1"/>
</dbReference>
<gene>
    <name evidence="15" type="ORF">EDC91_11750</name>
</gene>
<evidence type="ECO:0000256" key="10">
    <source>
        <dbReference type="ARBA" id="ARBA00023277"/>
    </source>
</evidence>
<dbReference type="InterPro" id="IPR019741">
    <property type="entry name" value="Galactokinase_CS"/>
</dbReference>
<dbReference type="PROSITE" id="PS00106">
    <property type="entry name" value="GALACTOKINASE"/>
    <property type="match status" value="1"/>
</dbReference>
<keyword evidence="7" id="KW-0067">ATP-binding</keyword>
<dbReference type="GO" id="GO:0006012">
    <property type="term" value="P:galactose metabolic process"/>
    <property type="evidence" value="ECO:0007669"/>
    <property type="project" value="UniProtKB-UniRule"/>
</dbReference>
<evidence type="ECO:0000259" key="14">
    <source>
        <dbReference type="Pfam" id="PF10509"/>
    </source>
</evidence>
<comment type="similarity">
    <text evidence="1">Belongs to the GHMP kinase family. GalK subfamily.</text>
</comment>
<evidence type="ECO:0000256" key="3">
    <source>
        <dbReference type="ARBA" id="ARBA00022679"/>
    </source>
</evidence>
<dbReference type="Gene3D" id="3.30.70.890">
    <property type="entry name" value="GHMP kinase, C-terminal domain"/>
    <property type="match status" value="1"/>
</dbReference>
<name>A0A4R2F8M0_9GAMM</name>
<dbReference type="RefSeq" id="WP_133039348.1">
    <property type="nucleotide sequence ID" value="NZ_SLWF01000017.1"/>
</dbReference>
<keyword evidence="16" id="KW-1185">Reference proteome</keyword>
<dbReference type="PRINTS" id="PR00473">
    <property type="entry name" value="GALCTOKINASE"/>
</dbReference>
<dbReference type="FunFam" id="3.30.70.890:FF:000001">
    <property type="entry name" value="Galactokinase"/>
    <property type="match status" value="1"/>
</dbReference>
<dbReference type="AlphaFoldDB" id="A0A4R2F8M0"/>
<feature type="domain" description="GHMP kinase C-terminal" evidence="13">
    <location>
        <begin position="279"/>
        <end position="361"/>
    </location>
</feature>
<dbReference type="InterPro" id="IPR019539">
    <property type="entry name" value="GalKase_N"/>
</dbReference>
<keyword evidence="6 15" id="KW-0418">Kinase</keyword>
<dbReference type="OrthoDB" id="250531at2"/>
<organism evidence="15 16">
    <name type="scientific">Shewanella fodinae</name>
    <dbReference type="NCBI Taxonomy" id="552357"/>
    <lineage>
        <taxon>Bacteria</taxon>
        <taxon>Pseudomonadati</taxon>
        <taxon>Pseudomonadota</taxon>
        <taxon>Gammaproteobacteria</taxon>
        <taxon>Alteromonadales</taxon>
        <taxon>Shewanellaceae</taxon>
        <taxon>Shewanella</taxon>
    </lineage>
</organism>
<dbReference type="InterPro" id="IPR000705">
    <property type="entry name" value="Galactokinase"/>
</dbReference>
<dbReference type="Pfam" id="PF00288">
    <property type="entry name" value="GHMP_kinases_N"/>
    <property type="match status" value="1"/>
</dbReference>
<keyword evidence="5" id="KW-0547">Nucleotide-binding</keyword>
<comment type="caution">
    <text evidence="15">The sequence shown here is derived from an EMBL/GenBank/DDBJ whole genome shotgun (WGS) entry which is preliminary data.</text>
</comment>
<dbReference type="EC" id="2.7.1.6" evidence="11"/>
<evidence type="ECO:0000256" key="6">
    <source>
        <dbReference type="ARBA" id="ARBA00022777"/>
    </source>
</evidence>
<accession>A0A4R2F8M0</accession>
<feature type="domain" description="GHMP kinase N-terminal" evidence="12">
    <location>
        <begin position="103"/>
        <end position="180"/>
    </location>
</feature>
<dbReference type="InterPro" id="IPR006206">
    <property type="entry name" value="Mevalonate/galactokinase"/>
</dbReference>
<dbReference type="FunFam" id="3.30.230.10:FF:000017">
    <property type="entry name" value="Galactokinase"/>
    <property type="match status" value="1"/>
</dbReference>
<evidence type="ECO:0000256" key="4">
    <source>
        <dbReference type="ARBA" id="ARBA00022723"/>
    </source>
</evidence>
<dbReference type="GO" id="GO:0004335">
    <property type="term" value="F:galactokinase activity"/>
    <property type="evidence" value="ECO:0007669"/>
    <property type="project" value="UniProtKB-UniRule"/>
</dbReference>
<dbReference type="PRINTS" id="PR00959">
    <property type="entry name" value="MEVGALKINASE"/>
</dbReference>
<dbReference type="Pfam" id="PF08544">
    <property type="entry name" value="GHMP_kinases_C"/>
    <property type="match status" value="1"/>
</dbReference>
<dbReference type="NCBIfam" id="TIGR00131">
    <property type="entry name" value="gal_kin"/>
    <property type="match status" value="1"/>
</dbReference>
<dbReference type="SUPFAM" id="SSF54211">
    <property type="entry name" value="Ribosomal protein S5 domain 2-like"/>
    <property type="match status" value="1"/>
</dbReference>
<dbReference type="PANTHER" id="PTHR10457">
    <property type="entry name" value="MEVALONATE KINASE/GALACTOKINASE"/>
    <property type="match status" value="1"/>
</dbReference>
<keyword evidence="8" id="KW-0460">Magnesium</keyword>
<evidence type="ECO:0000259" key="13">
    <source>
        <dbReference type="Pfam" id="PF08544"/>
    </source>
</evidence>
<protein>
    <recommendedName>
        <fullName evidence="11">Galactokinase</fullName>
        <ecNumber evidence="11">2.7.1.6</ecNumber>
    </recommendedName>
</protein>
<dbReference type="InterPro" id="IPR006204">
    <property type="entry name" value="GHMP_kinase_N_dom"/>
</dbReference>
<evidence type="ECO:0000256" key="5">
    <source>
        <dbReference type="ARBA" id="ARBA00022741"/>
    </source>
</evidence>
<feature type="domain" description="Galactokinase N-terminal" evidence="14">
    <location>
        <begin position="11"/>
        <end position="58"/>
    </location>
</feature>
<keyword evidence="2" id="KW-0963">Cytoplasm</keyword>
<dbReference type="EMBL" id="SLWF01000017">
    <property type="protein sequence ID" value="TCN82831.1"/>
    <property type="molecule type" value="Genomic_DNA"/>
</dbReference>
<keyword evidence="4" id="KW-0479">Metal-binding</keyword>
<evidence type="ECO:0000313" key="15">
    <source>
        <dbReference type="EMBL" id="TCN82831.1"/>
    </source>
</evidence>
<evidence type="ECO:0000313" key="16">
    <source>
        <dbReference type="Proteomes" id="UP000294832"/>
    </source>
</evidence>
<dbReference type="InterPro" id="IPR036554">
    <property type="entry name" value="GHMP_kinase_C_sf"/>
</dbReference>
<evidence type="ECO:0000256" key="2">
    <source>
        <dbReference type="ARBA" id="ARBA00022490"/>
    </source>
</evidence>
<dbReference type="InterPro" id="IPR014721">
    <property type="entry name" value="Ribsml_uS5_D2-typ_fold_subgr"/>
</dbReference>
<evidence type="ECO:0000256" key="8">
    <source>
        <dbReference type="ARBA" id="ARBA00022842"/>
    </source>
</evidence>
<dbReference type="InterPro" id="IPR013750">
    <property type="entry name" value="GHMP_kinase_C_dom"/>
</dbReference>
<dbReference type="PANTHER" id="PTHR10457:SF7">
    <property type="entry name" value="GALACTOKINASE-RELATED"/>
    <property type="match status" value="1"/>
</dbReference>
<proteinExistence type="inferred from homology"/>
<dbReference type="PIRSF" id="PIRSF000530">
    <property type="entry name" value="Galactokinase"/>
    <property type="match status" value="1"/>
</dbReference>
<keyword evidence="3" id="KW-0808">Transferase</keyword>
<keyword evidence="10" id="KW-0119">Carbohydrate metabolism</keyword>
<dbReference type="Proteomes" id="UP000294832">
    <property type="component" value="Unassembled WGS sequence"/>
</dbReference>
<dbReference type="GO" id="GO:0046872">
    <property type="term" value="F:metal ion binding"/>
    <property type="evidence" value="ECO:0007669"/>
    <property type="project" value="UniProtKB-KW"/>
</dbReference>
<dbReference type="GO" id="GO:0005829">
    <property type="term" value="C:cytosol"/>
    <property type="evidence" value="ECO:0007669"/>
    <property type="project" value="TreeGrafter"/>
</dbReference>
<keyword evidence="9" id="KW-0299">Galactose metabolism</keyword>
<evidence type="ECO:0000259" key="12">
    <source>
        <dbReference type="Pfam" id="PF00288"/>
    </source>
</evidence>